<protein>
    <submittedName>
        <fullName evidence="1">Uncharacterized protein</fullName>
    </submittedName>
</protein>
<gene>
    <name evidence="1" type="ORF">JHL15_16055</name>
</gene>
<accession>A0ABS1FXV4</accession>
<sequence>MLEFNKLIDQLDFWLINYSTNKTKTIDDQLFNIAKDITDWVAAHGWPSEFDNNDAKNLIQQLSNKKDPAKRGEEIRLKIKTRVIREEPTEEIAQRGLSQYVWNDIGEDGFKKTPNLRFTDTEINNMIKFGLEKGNLPDAWIEGIITKAFRVPKAQTIAETEMYLTNASNLLKPASLQDGRGGLLYCFKSENQKLIFQNKLKAFFIEKYGLTNYISENQQLINSFYGGSVHTKILPPDVDTVTYLSDYQMLALFAFALDTLKNAKDKGAIDFEEYKKLRNAALKNMSGDADSKRVTINSFVLPEFIRPADPSNNIPRDIYKLHRMKDEIFQSSMNVNGINIFKDLNLDPKSSLGKRLDFTFFTKKAAKNGRSIPPETQIEF</sequence>
<proteinExistence type="predicted"/>
<organism evidence="1 2">
    <name type="scientific">Chryseobacterium paridis</name>
    <dbReference type="NCBI Taxonomy" id="2800328"/>
    <lineage>
        <taxon>Bacteria</taxon>
        <taxon>Pseudomonadati</taxon>
        <taxon>Bacteroidota</taxon>
        <taxon>Flavobacteriia</taxon>
        <taxon>Flavobacteriales</taxon>
        <taxon>Weeksellaceae</taxon>
        <taxon>Chryseobacterium group</taxon>
        <taxon>Chryseobacterium</taxon>
    </lineage>
</organism>
<name>A0ABS1FXV4_9FLAO</name>
<comment type="caution">
    <text evidence="1">The sequence shown here is derived from an EMBL/GenBank/DDBJ whole genome shotgun (WGS) entry which is preliminary data.</text>
</comment>
<evidence type="ECO:0000313" key="2">
    <source>
        <dbReference type="Proteomes" id="UP000628669"/>
    </source>
</evidence>
<dbReference type="Proteomes" id="UP000628669">
    <property type="component" value="Unassembled WGS sequence"/>
</dbReference>
<dbReference type="RefSeq" id="WP_200247351.1">
    <property type="nucleotide sequence ID" value="NZ_JAENHK010000010.1"/>
</dbReference>
<evidence type="ECO:0000313" key="1">
    <source>
        <dbReference type="EMBL" id="MBK1897278.1"/>
    </source>
</evidence>
<dbReference type="EMBL" id="JAENHK010000010">
    <property type="protein sequence ID" value="MBK1897278.1"/>
    <property type="molecule type" value="Genomic_DNA"/>
</dbReference>
<keyword evidence="2" id="KW-1185">Reference proteome</keyword>
<reference evidence="2" key="1">
    <citation type="submission" date="2021-01" db="EMBL/GenBank/DDBJ databases">
        <title>Genome public.</title>
        <authorList>
            <person name="Liu C."/>
            <person name="Sun Q."/>
        </authorList>
    </citation>
    <scope>NUCLEOTIDE SEQUENCE [LARGE SCALE GENOMIC DNA]</scope>
    <source>
        <strain evidence="2">YIM B02567</strain>
    </source>
</reference>